<accession>A0A2P2ED75</accession>
<dbReference type="Proteomes" id="UP000245086">
    <property type="component" value="Unassembled WGS sequence"/>
</dbReference>
<dbReference type="InterPro" id="IPR035906">
    <property type="entry name" value="MetI-like_sf"/>
</dbReference>
<dbReference type="InterPro" id="IPR000515">
    <property type="entry name" value="MetI-like"/>
</dbReference>
<evidence type="ECO:0000259" key="8">
    <source>
        <dbReference type="PROSITE" id="PS50928"/>
    </source>
</evidence>
<dbReference type="PANTHER" id="PTHR30193:SF41">
    <property type="entry name" value="DIACETYLCHITOBIOSE UPTAKE SYSTEM PERMEASE PROTEIN NGCF"/>
    <property type="match status" value="1"/>
</dbReference>
<name>A0A2P2ED75_9PROT</name>
<feature type="transmembrane region" description="Helical" evidence="7">
    <location>
        <begin position="524"/>
        <end position="546"/>
    </location>
</feature>
<reference evidence="9 10" key="1">
    <citation type="journal article" date="2018" name="Genome Announc.">
        <title>Draft Genome Sequence of "Candidatus Phycosocius bacilliformis," an Alphaproteobacterial Ectosymbiont of the Hydrocarbon-Producing Green Alga Botryococcus braunii.</title>
        <authorList>
            <person name="Tanabe Y."/>
            <person name="Yamaguchi H."/>
            <person name="Watanabe M.M."/>
        </authorList>
    </citation>
    <scope>NUCLEOTIDE SEQUENCE [LARGE SCALE GENOMIC DNA]</scope>
    <source>
        <strain evidence="9 10">BOTRYCO-2</strain>
    </source>
</reference>
<dbReference type="EMBL" id="BFBR01000009">
    <property type="protein sequence ID" value="GBF59016.1"/>
    <property type="molecule type" value="Genomic_DNA"/>
</dbReference>
<dbReference type="GO" id="GO:0005886">
    <property type="term" value="C:plasma membrane"/>
    <property type="evidence" value="ECO:0007669"/>
    <property type="project" value="UniProtKB-SubCell"/>
</dbReference>
<evidence type="ECO:0000256" key="6">
    <source>
        <dbReference type="ARBA" id="ARBA00023136"/>
    </source>
</evidence>
<dbReference type="AlphaFoldDB" id="A0A2P2ED75"/>
<evidence type="ECO:0000256" key="5">
    <source>
        <dbReference type="ARBA" id="ARBA00022989"/>
    </source>
</evidence>
<keyword evidence="4 7" id="KW-0812">Transmembrane</keyword>
<evidence type="ECO:0000313" key="10">
    <source>
        <dbReference type="Proteomes" id="UP000245086"/>
    </source>
</evidence>
<sequence>MKQNLTAIVSAMLLLVCGALVFLSQASQHRQALSAGMAAKAIAVELAGLTSVALTDGQTDQALASLLSDSLARADQQTDRYRLVLRDGKRLVHSNWPEEIAGGQSGRPLKISEKPLYDLILSVPTEGVSLTMTPEGARAAAPVIVDGQRVGVVEIVKPLGPTGPPLIALWQWGLLGLVTVVACALAVRLQALGPWISLVLPLAAGLALGQLAQAGLAGDAPVLISQMNQELNILGEAVRAVAANQGLLMAGSPPPFKPELMSAVMDAAGLGHSMLLTGVLGALLGAFIGFGAANASWKAIAENPTAYAYVAPALIGMLLLAFFPFFYGVVLSFTDTTLLNQGASWADRWVGFANYASILIDFNFGGGGNAFNYQNFYWTLGVTIVWTISNVVLGVSIGLAMALLLNIKGLRGVAIYRTLLILPWAIPNYITALTWKGMFHPQFGAINQAIQAFGGQPVQWFDNVVPSFMTGLATNAWLSFPFMMVVALGALQAVDEDMYEAARIDGASPWQQFWYITLPSLRPALLPAIIVSVVWTFNMFNVIYLVSAGQPSGANEILVTRAYRIAFEEYRYGYAAAYSVVIFLILLVYGVFQIRATSATEANNK</sequence>
<feature type="transmembrane region" description="Helical" evidence="7">
    <location>
        <begin position="376"/>
        <end position="407"/>
    </location>
</feature>
<keyword evidence="5 7" id="KW-1133">Transmembrane helix</keyword>
<evidence type="ECO:0000256" key="4">
    <source>
        <dbReference type="ARBA" id="ARBA00022692"/>
    </source>
</evidence>
<evidence type="ECO:0000313" key="9">
    <source>
        <dbReference type="EMBL" id="GBF59016.1"/>
    </source>
</evidence>
<evidence type="ECO:0000256" key="2">
    <source>
        <dbReference type="ARBA" id="ARBA00022448"/>
    </source>
</evidence>
<dbReference type="SUPFAM" id="SSF161098">
    <property type="entry name" value="MetI-like"/>
    <property type="match status" value="1"/>
</dbReference>
<dbReference type="PANTHER" id="PTHR30193">
    <property type="entry name" value="ABC TRANSPORTER PERMEASE PROTEIN"/>
    <property type="match status" value="1"/>
</dbReference>
<feature type="transmembrane region" description="Helical" evidence="7">
    <location>
        <begin position="307"/>
        <end position="330"/>
    </location>
</feature>
<keyword evidence="3" id="KW-1003">Cell membrane</keyword>
<dbReference type="Gene3D" id="1.10.3720.10">
    <property type="entry name" value="MetI-like"/>
    <property type="match status" value="1"/>
</dbReference>
<feature type="transmembrane region" description="Helical" evidence="7">
    <location>
        <begin position="476"/>
        <end position="494"/>
    </location>
</feature>
<feature type="transmembrane region" description="Helical" evidence="7">
    <location>
        <begin position="414"/>
        <end position="435"/>
    </location>
</feature>
<organism evidence="9 10">
    <name type="scientific">Candidatus Phycosocius bacilliformis</name>
    <dbReference type="NCBI Taxonomy" id="1445552"/>
    <lineage>
        <taxon>Bacteria</taxon>
        <taxon>Pseudomonadati</taxon>
        <taxon>Pseudomonadota</taxon>
        <taxon>Alphaproteobacteria</taxon>
        <taxon>Caulobacterales</taxon>
        <taxon>Caulobacterales incertae sedis</taxon>
        <taxon>Candidatus Phycosocius</taxon>
    </lineage>
</organism>
<dbReference type="SUPFAM" id="SSF160964">
    <property type="entry name" value="MalF N-terminal region-like"/>
    <property type="match status" value="1"/>
</dbReference>
<keyword evidence="10" id="KW-1185">Reference proteome</keyword>
<proteinExistence type="inferred from homology"/>
<comment type="caution">
    <text evidence="9">The sequence shown here is derived from an EMBL/GenBank/DDBJ whole genome shotgun (WGS) entry which is preliminary data.</text>
</comment>
<keyword evidence="2 7" id="KW-0813">Transport</keyword>
<keyword evidence="6 7" id="KW-0472">Membrane</keyword>
<dbReference type="PROSITE" id="PS50928">
    <property type="entry name" value="ABC_TM1"/>
    <property type="match status" value="1"/>
</dbReference>
<protein>
    <submittedName>
        <fullName evidence="9">Maltose transport system permease protein MalF</fullName>
    </submittedName>
</protein>
<evidence type="ECO:0000256" key="7">
    <source>
        <dbReference type="RuleBase" id="RU363032"/>
    </source>
</evidence>
<feature type="transmembrane region" description="Helical" evidence="7">
    <location>
        <begin position="572"/>
        <end position="592"/>
    </location>
</feature>
<feature type="domain" description="ABC transmembrane type-1" evidence="8">
    <location>
        <begin position="380"/>
        <end position="593"/>
    </location>
</feature>
<feature type="transmembrane region" description="Helical" evidence="7">
    <location>
        <begin position="274"/>
        <end position="295"/>
    </location>
</feature>
<dbReference type="GO" id="GO:0055085">
    <property type="term" value="P:transmembrane transport"/>
    <property type="evidence" value="ECO:0007669"/>
    <property type="project" value="InterPro"/>
</dbReference>
<feature type="transmembrane region" description="Helical" evidence="7">
    <location>
        <begin position="194"/>
        <end position="212"/>
    </location>
</feature>
<dbReference type="Pfam" id="PF00528">
    <property type="entry name" value="BPD_transp_1"/>
    <property type="match status" value="1"/>
</dbReference>
<evidence type="ECO:0000256" key="1">
    <source>
        <dbReference type="ARBA" id="ARBA00004651"/>
    </source>
</evidence>
<dbReference type="InterPro" id="IPR051393">
    <property type="entry name" value="ABC_transporter_permease"/>
</dbReference>
<evidence type="ECO:0000256" key="3">
    <source>
        <dbReference type="ARBA" id="ARBA00022475"/>
    </source>
</evidence>
<gene>
    <name evidence="9" type="primary">malF</name>
    <name evidence="9" type="ORF">PbB2_02708</name>
</gene>
<comment type="similarity">
    <text evidence="7">Belongs to the binding-protein-dependent transport system permease family.</text>
</comment>
<comment type="subcellular location">
    <subcellularLocation>
        <location evidence="1 7">Cell membrane</location>
        <topology evidence="1 7">Multi-pass membrane protein</topology>
    </subcellularLocation>
</comment>
<dbReference type="CDD" id="cd06261">
    <property type="entry name" value="TM_PBP2"/>
    <property type="match status" value="1"/>
</dbReference>
<feature type="transmembrane region" description="Helical" evidence="7">
    <location>
        <begin position="167"/>
        <end position="187"/>
    </location>
</feature>
<dbReference type="RefSeq" id="WP_238165025.1">
    <property type="nucleotide sequence ID" value="NZ_BFBR01000009.1"/>
</dbReference>